<sequence length="107" mass="12052">LSGQTAADDSIVDMLADLLHEAHVSLKLWTKAMRSATNSEHDIDSLDKMAKHYVSTRLGPVLEKYLDRNGTGFLVGEKVQIPSFLHFSGYKKKDFIRSERFVEIVVS</sequence>
<organism evidence="1 2">
    <name type="scientific">Toxocara canis</name>
    <name type="common">Canine roundworm</name>
    <dbReference type="NCBI Taxonomy" id="6265"/>
    <lineage>
        <taxon>Eukaryota</taxon>
        <taxon>Metazoa</taxon>
        <taxon>Ecdysozoa</taxon>
        <taxon>Nematoda</taxon>
        <taxon>Chromadorea</taxon>
        <taxon>Rhabditida</taxon>
        <taxon>Spirurina</taxon>
        <taxon>Ascaridomorpha</taxon>
        <taxon>Ascaridoidea</taxon>
        <taxon>Toxocaridae</taxon>
        <taxon>Toxocara</taxon>
    </lineage>
</organism>
<dbReference type="AlphaFoldDB" id="A0A183VH90"/>
<name>A0A183VH90_TOXCA</name>
<accession>A0A183VH90</accession>
<reference evidence="2" key="1">
    <citation type="submission" date="2016-06" db="UniProtKB">
        <authorList>
            <consortium name="WormBaseParasite"/>
        </authorList>
    </citation>
    <scope>IDENTIFICATION</scope>
</reference>
<dbReference type="WBParaSite" id="TCNE_0002011401-mRNA-1">
    <property type="protein sequence ID" value="TCNE_0002011401-mRNA-1"/>
    <property type="gene ID" value="TCNE_0002011401"/>
</dbReference>
<protein>
    <submittedName>
        <fullName evidence="2">Thioredoxin_14 domain-containing protein</fullName>
    </submittedName>
</protein>
<evidence type="ECO:0000313" key="1">
    <source>
        <dbReference type="Proteomes" id="UP000050794"/>
    </source>
</evidence>
<evidence type="ECO:0000313" key="2">
    <source>
        <dbReference type="WBParaSite" id="TCNE_0002011401-mRNA-1"/>
    </source>
</evidence>
<proteinExistence type="predicted"/>
<keyword evidence="1" id="KW-1185">Reference proteome</keyword>
<dbReference type="Gene3D" id="1.20.1050.10">
    <property type="match status" value="1"/>
</dbReference>
<dbReference type="Proteomes" id="UP000050794">
    <property type="component" value="Unassembled WGS sequence"/>
</dbReference>